<proteinExistence type="inferred from homology"/>
<feature type="binding site" evidence="6">
    <location>
        <begin position="137"/>
        <end position="138"/>
    </location>
    <ligand>
        <name>S-adenosyl-L-methionine</name>
        <dbReference type="ChEBI" id="CHEBI:59789"/>
    </ligand>
</feature>
<dbReference type="RefSeq" id="WP_156575240.1">
    <property type="nucleotide sequence ID" value="NZ_CP046415.1"/>
</dbReference>
<keyword evidence="1 6" id="KW-0963">Cytoplasm</keyword>
<evidence type="ECO:0000256" key="4">
    <source>
        <dbReference type="ARBA" id="ARBA00022679"/>
    </source>
</evidence>
<reference evidence="7 8" key="1">
    <citation type="submission" date="2019-11" db="EMBL/GenBank/DDBJ databases">
        <authorList>
            <person name="Zhang J."/>
            <person name="Sun C."/>
        </authorList>
    </citation>
    <scope>NUCLEOTIDE SEQUENCE [LARGE SCALE GENOMIC DNA]</scope>
    <source>
        <strain evidence="8">sp2</strain>
    </source>
</reference>
<dbReference type="SUPFAM" id="SSF53335">
    <property type="entry name" value="S-adenosyl-L-methionine-dependent methyltransferases"/>
    <property type="match status" value="1"/>
</dbReference>
<dbReference type="InterPro" id="IPR003682">
    <property type="entry name" value="rRNA_ssu_MeTfrase_G"/>
</dbReference>
<feature type="binding site" evidence="6">
    <location>
        <position position="86"/>
    </location>
    <ligand>
        <name>S-adenosyl-L-methionine</name>
        <dbReference type="ChEBI" id="CHEBI:59789"/>
    </ligand>
</feature>
<dbReference type="GO" id="GO:0070043">
    <property type="term" value="F:rRNA (guanine-N7-)-methyltransferase activity"/>
    <property type="evidence" value="ECO:0007669"/>
    <property type="project" value="UniProtKB-UniRule"/>
</dbReference>
<dbReference type="InterPro" id="IPR029063">
    <property type="entry name" value="SAM-dependent_MTases_sf"/>
</dbReference>
<dbReference type="PANTHER" id="PTHR31760">
    <property type="entry name" value="S-ADENOSYL-L-METHIONINE-DEPENDENT METHYLTRANSFERASES SUPERFAMILY PROTEIN"/>
    <property type="match status" value="1"/>
</dbReference>
<keyword evidence="4 6" id="KW-0808">Transferase</keyword>
<evidence type="ECO:0000256" key="3">
    <source>
        <dbReference type="ARBA" id="ARBA00022603"/>
    </source>
</evidence>
<dbReference type="Gene3D" id="3.40.50.150">
    <property type="entry name" value="Vaccinia Virus protein VP39"/>
    <property type="match status" value="1"/>
</dbReference>
<evidence type="ECO:0000313" key="8">
    <source>
        <dbReference type="Proteomes" id="UP000427716"/>
    </source>
</evidence>
<name>A0A6I6D7I9_9GAMM</name>
<comment type="similarity">
    <text evidence="6">Belongs to the methyltransferase superfamily. RNA methyltransferase RsmG family.</text>
</comment>
<dbReference type="AlphaFoldDB" id="A0A6I6D7I9"/>
<protein>
    <recommendedName>
        <fullName evidence="6">Ribosomal RNA small subunit methyltransferase G</fullName>
        <ecNumber evidence="6">2.1.1.170</ecNumber>
    </recommendedName>
    <alternativeName>
        <fullName evidence="6">16S rRNA 7-methylguanosine methyltransferase</fullName>
        <shortName evidence="6">16S rRNA m7G methyltransferase</shortName>
    </alternativeName>
</protein>
<organism evidence="7 8">
    <name type="scientific">Guyparkeria halophila</name>
    <dbReference type="NCBI Taxonomy" id="47960"/>
    <lineage>
        <taxon>Bacteria</taxon>
        <taxon>Pseudomonadati</taxon>
        <taxon>Pseudomonadota</taxon>
        <taxon>Gammaproteobacteria</taxon>
        <taxon>Chromatiales</taxon>
        <taxon>Thioalkalibacteraceae</taxon>
        <taxon>Guyparkeria</taxon>
    </lineage>
</organism>
<keyword evidence="3 6" id="KW-0489">Methyltransferase</keyword>
<dbReference type="EC" id="2.1.1.170" evidence="6"/>
<comment type="subcellular location">
    <subcellularLocation>
        <location evidence="6">Cytoplasm</location>
    </subcellularLocation>
</comment>
<keyword evidence="8" id="KW-1185">Reference proteome</keyword>
<evidence type="ECO:0000256" key="2">
    <source>
        <dbReference type="ARBA" id="ARBA00022552"/>
    </source>
</evidence>
<dbReference type="PIRSF" id="PIRSF003078">
    <property type="entry name" value="GidB"/>
    <property type="match status" value="1"/>
</dbReference>
<dbReference type="PANTHER" id="PTHR31760:SF0">
    <property type="entry name" value="S-ADENOSYL-L-METHIONINE-DEPENDENT METHYLTRANSFERASES SUPERFAMILY PROTEIN"/>
    <property type="match status" value="1"/>
</dbReference>
<evidence type="ECO:0000256" key="5">
    <source>
        <dbReference type="ARBA" id="ARBA00022691"/>
    </source>
</evidence>
<dbReference type="Pfam" id="PF02527">
    <property type="entry name" value="GidB"/>
    <property type="match status" value="1"/>
</dbReference>
<feature type="binding site" evidence="6">
    <location>
        <position position="152"/>
    </location>
    <ligand>
        <name>S-adenosyl-L-methionine</name>
        <dbReference type="ChEBI" id="CHEBI:59789"/>
    </ligand>
</feature>
<dbReference type="GO" id="GO:0005829">
    <property type="term" value="C:cytosol"/>
    <property type="evidence" value="ECO:0007669"/>
    <property type="project" value="TreeGrafter"/>
</dbReference>
<evidence type="ECO:0000313" key="7">
    <source>
        <dbReference type="EMBL" id="QGT79461.1"/>
    </source>
</evidence>
<comment type="caution">
    <text evidence="6">Lacks conserved residue(s) required for the propagation of feature annotation.</text>
</comment>
<evidence type="ECO:0000256" key="6">
    <source>
        <dbReference type="HAMAP-Rule" id="MF_00074"/>
    </source>
</evidence>
<dbReference type="CDD" id="cd02440">
    <property type="entry name" value="AdoMet_MTases"/>
    <property type="match status" value="1"/>
</dbReference>
<sequence length="221" mass="24354">MSAALSDEQRQRLERQLADGVERLGLELDPQVAPRLIDYLALLARWNRPYNLTAVRDPAAMVTRHLLDALAVLPHLPACPRLLDIGSGPGIPGMILAVCRPDSEVTLVDSNLKMTRFAMAARRELGLDNVVVRRERVEELEPSDRFDCIISRAFAALADFVRLGAPLLADGGRLYAMKGRLDPQELDALPDGFVVTGRHVLDIPDLDAERHLLVVERAGTA</sequence>
<comment type="function">
    <text evidence="6">Specifically methylates the N7 position of guanine in position 527 of 16S rRNA.</text>
</comment>
<comment type="catalytic activity">
    <reaction evidence="6">
        <text>guanosine(527) in 16S rRNA + S-adenosyl-L-methionine = N(7)-methylguanosine(527) in 16S rRNA + S-adenosyl-L-homocysteine</text>
        <dbReference type="Rhea" id="RHEA:42732"/>
        <dbReference type="Rhea" id="RHEA-COMP:10209"/>
        <dbReference type="Rhea" id="RHEA-COMP:10210"/>
        <dbReference type="ChEBI" id="CHEBI:57856"/>
        <dbReference type="ChEBI" id="CHEBI:59789"/>
        <dbReference type="ChEBI" id="CHEBI:74269"/>
        <dbReference type="ChEBI" id="CHEBI:74480"/>
        <dbReference type="EC" id="2.1.1.170"/>
    </reaction>
</comment>
<dbReference type="Proteomes" id="UP000427716">
    <property type="component" value="Chromosome"/>
</dbReference>
<evidence type="ECO:0000256" key="1">
    <source>
        <dbReference type="ARBA" id="ARBA00022490"/>
    </source>
</evidence>
<dbReference type="KEGG" id="ghl:GM160_11570"/>
<keyword evidence="2 6" id="KW-0698">rRNA processing</keyword>
<keyword evidence="5 6" id="KW-0949">S-adenosyl-L-methionine</keyword>
<dbReference type="NCBIfam" id="TIGR00138">
    <property type="entry name" value="rsmG_gidB"/>
    <property type="match status" value="1"/>
</dbReference>
<accession>A0A6I6D7I9</accession>
<gene>
    <name evidence="6 7" type="primary">rsmG</name>
    <name evidence="7" type="ORF">GM160_11570</name>
</gene>
<dbReference type="EMBL" id="CP046415">
    <property type="protein sequence ID" value="QGT79461.1"/>
    <property type="molecule type" value="Genomic_DNA"/>
</dbReference>
<dbReference type="HAMAP" id="MF_00074">
    <property type="entry name" value="16SrRNA_methyltr_G"/>
    <property type="match status" value="1"/>
</dbReference>